<reference evidence="1 2" key="1">
    <citation type="submission" date="2024-01" db="EMBL/GenBank/DDBJ databases">
        <title>The genomes of 5 underutilized Papilionoideae crops provide insights into root nodulation and disease resistanc.</title>
        <authorList>
            <person name="Jiang F."/>
        </authorList>
    </citation>
    <scope>NUCLEOTIDE SEQUENCE [LARGE SCALE GENOMIC DNA]</scope>
    <source>
        <strain evidence="1">LVBAO_FW01</strain>
        <tissue evidence="1">Leaves</tissue>
    </source>
</reference>
<sequence length="159" mass="17281">MGTSLVTHLPLDSQVSTTERGLFISCISQNAVAKIFLTIVNIVVFSYCHGKQCPALSSLRPFGGSCGIIVELTRIATASLVTCWHDSASHKAVGGIGRHGGDMKLRGTFMLTTTLQEERVCPCSHQTSGKLWNVSNVAIMVTTMSWILSNVDLVEWWVL</sequence>
<organism evidence="1 2">
    <name type="scientific">Canavalia gladiata</name>
    <name type="common">Sword bean</name>
    <name type="synonym">Dolichos gladiatus</name>
    <dbReference type="NCBI Taxonomy" id="3824"/>
    <lineage>
        <taxon>Eukaryota</taxon>
        <taxon>Viridiplantae</taxon>
        <taxon>Streptophyta</taxon>
        <taxon>Embryophyta</taxon>
        <taxon>Tracheophyta</taxon>
        <taxon>Spermatophyta</taxon>
        <taxon>Magnoliopsida</taxon>
        <taxon>eudicotyledons</taxon>
        <taxon>Gunneridae</taxon>
        <taxon>Pentapetalae</taxon>
        <taxon>rosids</taxon>
        <taxon>fabids</taxon>
        <taxon>Fabales</taxon>
        <taxon>Fabaceae</taxon>
        <taxon>Papilionoideae</taxon>
        <taxon>50 kb inversion clade</taxon>
        <taxon>NPAAA clade</taxon>
        <taxon>indigoferoid/millettioid clade</taxon>
        <taxon>Phaseoleae</taxon>
        <taxon>Canavalia</taxon>
    </lineage>
</organism>
<dbReference type="EMBL" id="JAYMYQ010000004">
    <property type="protein sequence ID" value="KAK7337093.1"/>
    <property type="molecule type" value="Genomic_DNA"/>
</dbReference>
<protein>
    <submittedName>
        <fullName evidence="1">Uncharacterized protein</fullName>
    </submittedName>
</protein>
<evidence type="ECO:0000313" key="2">
    <source>
        <dbReference type="Proteomes" id="UP001367508"/>
    </source>
</evidence>
<accession>A0AAN9LMZ8</accession>
<gene>
    <name evidence="1" type="ORF">VNO77_17652</name>
</gene>
<name>A0AAN9LMZ8_CANGL</name>
<comment type="caution">
    <text evidence="1">The sequence shown here is derived from an EMBL/GenBank/DDBJ whole genome shotgun (WGS) entry which is preliminary data.</text>
</comment>
<evidence type="ECO:0000313" key="1">
    <source>
        <dbReference type="EMBL" id="KAK7337093.1"/>
    </source>
</evidence>
<keyword evidence="2" id="KW-1185">Reference proteome</keyword>
<proteinExistence type="predicted"/>
<dbReference type="AlphaFoldDB" id="A0AAN9LMZ8"/>
<dbReference type="Proteomes" id="UP001367508">
    <property type="component" value="Unassembled WGS sequence"/>
</dbReference>